<evidence type="ECO:0000313" key="14">
    <source>
        <dbReference type="Proteomes" id="UP000622687"/>
    </source>
</evidence>
<dbReference type="EMBL" id="JAEEGB010000010">
    <property type="protein sequence ID" value="MBI6873024.1"/>
    <property type="molecule type" value="Genomic_DNA"/>
</dbReference>
<dbReference type="InterPro" id="IPR002646">
    <property type="entry name" value="PolA_pol_head_dom"/>
</dbReference>
<dbReference type="Pfam" id="PF01743">
    <property type="entry name" value="PolyA_pol"/>
    <property type="match status" value="1"/>
</dbReference>
<evidence type="ECO:0000256" key="1">
    <source>
        <dbReference type="ARBA" id="ARBA00001946"/>
    </source>
</evidence>
<proteinExistence type="inferred from homology"/>
<dbReference type="GO" id="GO:0008033">
    <property type="term" value="P:tRNA processing"/>
    <property type="evidence" value="ECO:0007669"/>
    <property type="project" value="UniProtKB-KW"/>
</dbReference>
<sequence>MDILNSYNKDQIDVINIIKDLCKSCNIKAYIVGGAVRDSILGKSTKDIDICINKDPKIVIDNLSFVKKYEYHSQFQTSTIEFNNGIVIDLIRCRKETYEKNGSLPIVEPSCIEDDLFRRDFTINSLAYDIINNEIIDLFNGLLDLRNRKLKKIHSNSYAEDPTRIFRAIKYSVRYGLELQDKNEIIRSINKGDINTISSDRIIKELFLMCGEDNWIENLALCNELGVLKLETHFLGIENCLGSYEDINLRTLNIFYSLRDEKYIDIFINNSFLDKDLKKSIKYYYYNKDKIVDLLMKAMDNYEICSVLKNIDLYALMILCWNTELKYKIINYVYKLKEVKLHINGEHLSKLGINEGKNIGRILKFIMKLKLNTGIKDDKKYLVDNLGEIIKCL</sequence>
<evidence type="ECO:0000256" key="7">
    <source>
        <dbReference type="ARBA" id="ARBA00022723"/>
    </source>
</evidence>
<name>A0A934HXE8_9CLOT</name>
<protein>
    <submittedName>
        <fullName evidence="13">CCA tRNA nucleotidyltransferase</fullName>
    </submittedName>
</protein>
<dbReference type="SUPFAM" id="SSF81301">
    <property type="entry name" value="Nucleotidyltransferase"/>
    <property type="match status" value="1"/>
</dbReference>
<keyword evidence="3" id="KW-0820">tRNA-binding</keyword>
<evidence type="ECO:0000256" key="11">
    <source>
        <dbReference type="RuleBase" id="RU003953"/>
    </source>
</evidence>
<dbReference type="GO" id="GO:0000166">
    <property type="term" value="F:nucleotide binding"/>
    <property type="evidence" value="ECO:0007669"/>
    <property type="project" value="UniProtKB-KW"/>
</dbReference>
<keyword evidence="4 11" id="KW-0808">Transferase</keyword>
<dbReference type="GO" id="GO:0000049">
    <property type="term" value="F:tRNA binding"/>
    <property type="evidence" value="ECO:0007669"/>
    <property type="project" value="UniProtKB-KW"/>
</dbReference>
<evidence type="ECO:0000256" key="10">
    <source>
        <dbReference type="ARBA" id="ARBA00022884"/>
    </source>
</evidence>
<keyword evidence="14" id="KW-1185">Reference proteome</keyword>
<evidence type="ECO:0000256" key="4">
    <source>
        <dbReference type="ARBA" id="ARBA00022679"/>
    </source>
</evidence>
<dbReference type="AlphaFoldDB" id="A0A934HXE8"/>
<evidence type="ECO:0000256" key="8">
    <source>
        <dbReference type="ARBA" id="ARBA00022741"/>
    </source>
</evidence>
<evidence type="ECO:0000256" key="9">
    <source>
        <dbReference type="ARBA" id="ARBA00022842"/>
    </source>
</evidence>
<dbReference type="GO" id="GO:0016779">
    <property type="term" value="F:nucleotidyltransferase activity"/>
    <property type="evidence" value="ECO:0007669"/>
    <property type="project" value="UniProtKB-KW"/>
</dbReference>
<evidence type="ECO:0000259" key="12">
    <source>
        <dbReference type="Pfam" id="PF01743"/>
    </source>
</evidence>
<comment type="cofactor">
    <cofactor evidence="1">
        <name>Mg(2+)</name>
        <dbReference type="ChEBI" id="CHEBI:18420"/>
    </cofactor>
</comment>
<dbReference type="Proteomes" id="UP000622687">
    <property type="component" value="Unassembled WGS sequence"/>
</dbReference>
<evidence type="ECO:0000256" key="3">
    <source>
        <dbReference type="ARBA" id="ARBA00022555"/>
    </source>
</evidence>
<organism evidence="13 14">
    <name type="scientific">Clostridium aciditolerans</name>
    <dbReference type="NCBI Taxonomy" id="339861"/>
    <lineage>
        <taxon>Bacteria</taxon>
        <taxon>Bacillati</taxon>
        <taxon>Bacillota</taxon>
        <taxon>Clostridia</taxon>
        <taxon>Eubacteriales</taxon>
        <taxon>Clostridiaceae</taxon>
        <taxon>Clostridium</taxon>
    </lineage>
</organism>
<evidence type="ECO:0000256" key="5">
    <source>
        <dbReference type="ARBA" id="ARBA00022694"/>
    </source>
</evidence>
<feature type="domain" description="Poly A polymerase head" evidence="12">
    <location>
        <begin position="29"/>
        <end position="150"/>
    </location>
</feature>
<comment type="similarity">
    <text evidence="2 11">Belongs to the tRNA nucleotidyltransferase/poly(A) polymerase family.</text>
</comment>
<gene>
    <name evidence="13" type="ORF">I6U51_09955</name>
</gene>
<keyword evidence="9" id="KW-0460">Magnesium</keyword>
<dbReference type="GO" id="GO:0046872">
    <property type="term" value="F:metal ion binding"/>
    <property type="evidence" value="ECO:0007669"/>
    <property type="project" value="UniProtKB-KW"/>
</dbReference>
<dbReference type="InterPro" id="IPR043519">
    <property type="entry name" value="NT_sf"/>
</dbReference>
<evidence type="ECO:0000256" key="6">
    <source>
        <dbReference type="ARBA" id="ARBA00022695"/>
    </source>
</evidence>
<keyword evidence="6" id="KW-0548">Nucleotidyltransferase</keyword>
<dbReference type="SUPFAM" id="SSF81891">
    <property type="entry name" value="Poly A polymerase C-terminal region-like"/>
    <property type="match status" value="1"/>
</dbReference>
<evidence type="ECO:0000256" key="2">
    <source>
        <dbReference type="ARBA" id="ARBA00007265"/>
    </source>
</evidence>
<dbReference type="Gene3D" id="3.30.460.10">
    <property type="entry name" value="Beta Polymerase, domain 2"/>
    <property type="match status" value="1"/>
</dbReference>
<keyword evidence="7" id="KW-0479">Metal-binding</keyword>
<dbReference type="PANTHER" id="PTHR47788:SF1">
    <property type="entry name" value="A-ADDING TRNA NUCLEOTIDYLTRANSFERASE"/>
    <property type="match status" value="1"/>
</dbReference>
<accession>A0A934HXE8</accession>
<evidence type="ECO:0000313" key="13">
    <source>
        <dbReference type="EMBL" id="MBI6873024.1"/>
    </source>
</evidence>
<dbReference type="PANTHER" id="PTHR47788">
    <property type="entry name" value="POLYA POLYMERASE"/>
    <property type="match status" value="1"/>
</dbReference>
<keyword evidence="10 11" id="KW-0694">RNA-binding</keyword>
<dbReference type="RefSeq" id="WP_211142500.1">
    <property type="nucleotide sequence ID" value="NZ_JAEEGB010000010.1"/>
</dbReference>
<keyword evidence="8" id="KW-0547">Nucleotide-binding</keyword>
<dbReference type="Gene3D" id="1.10.3090.10">
    <property type="entry name" value="cca-adding enzyme, domain 2"/>
    <property type="match status" value="1"/>
</dbReference>
<comment type="caution">
    <text evidence="13">The sequence shown here is derived from an EMBL/GenBank/DDBJ whole genome shotgun (WGS) entry which is preliminary data.</text>
</comment>
<dbReference type="CDD" id="cd05398">
    <property type="entry name" value="NT_ClassII-CCAase"/>
    <property type="match status" value="1"/>
</dbReference>
<dbReference type="InterPro" id="IPR052390">
    <property type="entry name" value="tRNA_nt/polyA_polymerase"/>
</dbReference>
<keyword evidence="5" id="KW-0819">tRNA processing</keyword>
<reference evidence="13" key="1">
    <citation type="submission" date="2020-12" db="EMBL/GenBank/DDBJ databases">
        <title>Clostridium thailandense sp. nov., a novel acetogenic bacterium isolated from peat land soil in Thailand.</title>
        <authorList>
            <person name="Chaikitkaew S."/>
            <person name="Birkeland N.K."/>
        </authorList>
    </citation>
    <scope>NUCLEOTIDE SEQUENCE</scope>
    <source>
        <strain evidence="13">DSM 17425</strain>
    </source>
</reference>